<dbReference type="EMBL" id="JANPWB010000004">
    <property type="protein sequence ID" value="KAJ1190813.1"/>
    <property type="molecule type" value="Genomic_DNA"/>
</dbReference>
<proteinExistence type="predicted"/>
<gene>
    <name evidence="2" type="ORF">NDU88_000132</name>
</gene>
<organism evidence="2 3">
    <name type="scientific">Pleurodeles waltl</name>
    <name type="common">Iberian ribbed newt</name>
    <dbReference type="NCBI Taxonomy" id="8319"/>
    <lineage>
        <taxon>Eukaryota</taxon>
        <taxon>Metazoa</taxon>
        <taxon>Chordata</taxon>
        <taxon>Craniata</taxon>
        <taxon>Vertebrata</taxon>
        <taxon>Euteleostomi</taxon>
        <taxon>Amphibia</taxon>
        <taxon>Batrachia</taxon>
        <taxon>Caudata</taxon>
        <taxon>Salamandroidea</taxon>
        <taxon>Salamandridae</taxon>
        <taxon>Pleurodelinae</taxon>
        <taxon>Pleurodeles</taxon>
    </lineage>
</organism>
<sequence>MATGVWEGRKGTEGRRRVEANKHKMRTKPWRLEEKKIRRRTAAQRFHPTKEGEDTQRLATFWEDHGQFRYVVRHQRDYGEKGYREIKGGV</sequence>
<evidence type="ECO:0000256" key="1">
    <source>
        <dbReference type="SAM" id="MobiDB-lite"/>
    </source>
</evidence>
<reference evidence="2" key="1">
    <citation type="journal article" date="2022" name="bioRxiv">
        <title>Sequencing and chromosome-scale assembly of the giantPleurodeles waltlgenome.</title>
        <authorList>
            <person name="Brown T."/>
            <person name="Elewa A."/>
            <person name="Iarovenko S."/>
            <person name="Subramanian E."/>
            <person name="Araus A.J."/>
            <person name="Petzold A."/>
            <person name="Susuki M."/>
            <person name="Suzuki K.-i.T."/>
            <person name="Hayashi T."/>
            <person name="Toyoda A."/>
            <person name="Oliveira C."/>
            <person name="Osipova E."/>
            <person name="Leigh N.D."/>
            <person name="Simon A."/>
            <person name="Yun M.H."/>
        </authorList>
    </citation>
    <scope>NUCLEOTIDE SEQUENCE</scope>
    <source>
        <strain evidence="2">20211129_DDA</strain>
        <tissue evidence="2">Liver</tissue>
    </source>
</reference>
<accession>A0AAV7UPN1</accession>
<comment type="caution">
    <text evidence="2">The sequence shown here is derived from an EMBL/GenBank/DDBJ whole genome shotgun (WGS) entry which is preliminary data.</text>
</comment>
<feature type="compositionally biased region" description="Basic and acidic residues" evidence="1">
    <location>
        <begin position="7"/>
        <end position="22"/>
    </location>
</feature>
<dbReference type="Proteomes" id="UP001066276">
    <property type="component" value="Chromosome 2_2"/>
</dbReference>
<feature type="region of interest" description="Disordered" evidence="1">
    <location>
        <begin position="1"/>
        <end position="29"/>
    </location>
</feature>
<dbReference type="AlphaFoldDB" id="A0AAV7UPN1"/>
<name>A0AAV7UPN1_PLEWA</name>
<evidence type="ECO:0000313" key="3">
    <source>
        <dbReference type="Proteomes" id="UP001066276"/>
    </source>
</evidence>
<protein>
    <submittedName>
        <fullName evidence="2">Uncharacterized protein</fullName>
    </submittedName>
</protein>
<evidence type="ECO:0000313" key="2">
    <source>
        <dbReference type="EMBL" id="KAJ1190813.1"/>
    </source>
</evidence>
<keyword evidence="3" id="KW-1185">Reference proteome</keyword>